<dbReference type="EMBL" id="BOPG01000133">
    <property type="protein sequence ID" value="GIJ64856.1"/>
    <property type="molecule type" value="Genomic_DNA"/>
</dbReference>
<evidence type="ECO:0000313" key="2">
    <source>
        <dbReference type="Proteomes" id="UP000612585"/>
    </source>
</evidence>
<name>A0A8J4E7S0_9ACTN</name>
<dbReference type="AlphaFoldDB" id="A0A8J4E7S0"/>
<organism evidence="1 2">
    <name type="scientific">Virgisporangium aurantiacum</name>
    <dbReference type="NCBI Taxonomy" id="175570"/>
    <lineage>
        <taxon>Bacteria</taxon>
        <taxon>Bacillati</taxon>
        <taxon>Actinomycetota</taxon>
        <taxon>Actinomycetes</taxon>
        <taxon>Micromonosporales</taxon>
        <taxon>Micromonosporaceae</taxon>
        <taxon>Virgisporangium</taxon>
    </lineage>
</organism>
<keyword evidence="2" id="KW-1185">Reference proteome</keyword>
<evidence type="ECO:0008006" key="3">
    <source>
        <dbReference type="Google" id="ProtNLM"/>
    </source>
</evidence>
<accession>A0A8J4E7S0</accession>
<sequence length="97" mass="10212">MLIELRTVPECPNLALAQQALHDALADLRLPTDGVVQTAGDYPSPTVLINGADVMGGTGTGPAGCRLDLPTREQIRSALRQALSQPQPPPPRSPAQH</sequence>
<dbReference type="Proteomes" id="UP000612585">
    <property type="component" value="Unassembled WGS sequence"/>
</dbReference>
<reference evidence="1" key="1">
    <citation type="submission" date="2021-01" db="EMBL/GenBank/DDBJ databases">
        <title>Whole genome shotgun sequence of Virgisporangium aurantiacum NBRC 16421.</title>
        <authorList>
            <person name="Komaki H."/>
            <person name="Tamura T."/>
        </authorList>
    </citation>
    <scope>NUCLEOTIDE SEQUENCE</scope>
    <source>
        <strain evidence="1">NBRC 16421</strain>
    </source>
</reference>
<dbReference type="RefSeq" id="WP_204014508.1">
    <property type="nucleotide sequence ID" value="NZ_BOPG01000133.1"/>
</dbReference>
<protein>
    <recommendedName>
        <fullName evidence="3">Alkylmercury lyase</fullName>
    </recommendedName>
</protein>
<proteinExistence type="predicted"/>
<comment type="caution">
    <text evidence="1">The sequence shown here is derived from an EMBL/GenBank/DDBJ whole genome shotgun (WGS) entry which is preliminary data.</text>
</comment>
<evidence type="ECO:0000313" key="1">
    <source>
        <dbReference type="EMBL" id="GIJ64856.1"/>
    </source>
</evidence>
<gene>
    <name evidence="1" type="ORF">Vau01_123720</name>
</gene>